<dbReference type="SUPFAM" id="SSF56672">
    <property type="entry name" value="DNA/RNA polymerases"/>
    <property type="match status" value="1"/>
</dbReference>
<gene>
    <name evidence="2" type="ORF">EZS28_006531</name>
</gene>
<dbReference type="Proteomes" id="UP000324800">
    <property type="component" value="Unassembled WGS sequence"/>
</dbReference>
<reference evidence="2 3" key="1">
    <citation type="submission" date="2019-03" db="EMBL/GenBank/DDBJ databases">
        <title>Single cell metagenomics reveals metabolic interactions within the superorganism composed of flagellate Streblomastix strix and complex community of Bacteroidetes bacteria on its surface.</title>
        <authorList>
            <person name="Treitli S.C."/>
            <person name="Kolisko M."/>
            <person name="Husnik F."/>
            <person name="Keeling P."/>
            <person name="Hampl V."/>
        </authorList>
    </citation>
    <scope>NUCLEOTIDE SEQUENCE [LARGE SCALE GENOMIC DNA]</scope>
    <source>
        <strain evidence="2">ST1C</strain>
    </source>
</reference>
<evidence type="ECO:0000313" key="3">
    <source>
        <dbReference type="Proteomes" id="UP000324800"/>
    </source>
</evidence>
<evidence type="ECO:0008006" key="4">
    <source>
        <dbReference type="Google" id="ProtNLM"/>
    </source>
</evidence>
<dbReference type="InterPro" id="IPR043502">
    <property type="entry name" value="DNA/RNA_pol_sf"/>
</dbReference>
<dbReference type="EMBL" id="SNRW01001068">
    <property type="protein sequence ID" value="KAA6397944.1"/>
    <property type="molecule type" value="Genomic_DNA"/>
</dbReference>
<organism evidence="2 3">
    <name type="scientific">Streblomastix strix</name>
    <dbReference type="NCBI Taxonomy" id="222440"/>
    <lineage>
        <taxon>Eukaryota</taxon>
        <taxon>Metamonada</taxon>
        <taxon>Preaxostyla</taxon>
        <taxon>Oxymonadida</taxon>
        <taxon>Streblomastigidae</taxon>
        <taxon>Streblomastix</taxon>
    </lineage>
</organism>
<dbReference type="Gene3D" id="3.30.40.220">
    <property type="match status" value="1"/>
</dbReference>
<evidence type="ECO:0000313" key="2">
    <source>
        <dbReference type="EMBL" id="KAA6397944.1"/>
    </source>
</evidence>
<accession>A0A5J4WSC8</accession>
<feature type="compositionally biased region" description="Low complexity" evidence="1">
    <location>
        <begin position="1509"/>
        <end position="1518"/>
    </location>
</feature>
<protein>
    <recommendedName>
        <fullName evidence="4">DNA-directed DNA polymerase</fullName>
    </recommendedName>
</protein>
<name>A0A5J4WSC8_9EUKA</name>
<proteinExistence type="predicted"/>
<evidence type="ECO:0000256" key="1">
    <source>
        <dbReference type="SAM" id="MobiDB-lite"/>
    </source>
</evidence>
<feature type="region of interest" description="Disordered" evidence="1">
    <location>
        <begin position="1509"/>
        <end position="1534"/>
    </location>
</feature>
<sequence length="1695" mass="197326">MKQSVNAAKVIQGKWRRLKLYEQLEQVLINQRYKRQGEKPFRLLSYLEAKLELEQKAFVIFTPQNLSAYYATLAQARKKFQQRNEVSIEGLSDELMKSKDILNKEPYIQYYYNHFYDLQQLKDKIDQVYELEKAKPYKVYIDFGSIWQKKKQVYKHQQTLDEYHYSHTGPSADNSYKNLPNTVVRDKQTNDYFKQKAVDLISDYQDTTHEDSATLKVALYSFLIVVYRLPLGTKMDKICQHFNKEGITRDIDCEYNICWFIVASFALHPDNLTTCSRISDAIKLFLQYHDINPSNRLNKANKQLLEQYKGFNLVTDLERYQQIFKLNVITYMCDEMKHKINSRDIEQFSKFEEHIIDKDYLTVNVLLVPLQLVNEIHAMYISDIDKVINGKLCLNCQMIFNTKNQNYKRDLARHLKYCQGPETAKQVKLDHLPKPYYPHISNNKLLQKLVATGQSDLLSPTLNYITFDFETVENIINGIDNLIAQLEPLSVASAATINDQITTLYFDLRNGTDFIEQWISQLFEVAIKVNEANQSNIPEVQINDKHCIPYKPQVSVIGFNSKKFDMNLLLKHLIKNKTKIQYMGSTTQAKQTIVSHQDYDFDLRFIDILSFIPPNNTLKQFAEKFGTKGIKLTKGIFPHGSFNYDNYKQVLGLTTPFTKDDFYDKLNNKNISDEDYEQYVNDFTNFESRREYLKHYNIRDVTCTISPINHLIQITWEEKVDMLACISLAQIASQIKYKYCYDKFDINASYNIVNGFEQFEVTQNWWNNKVKGYINQDEFAKWDTSNNVTEDDFEWIRDKVANETCHLCHNQFTKENKPTLDRIDNSIGHTKQNCQLACQICNTVKADKDNDISKLKIQLMKYAIHEHLPMTINNESVYNMLKECMQGGLSIVYHQCSLKNITHINKLRYNHVTKTITSYDNQYVVTHILDLDFNSLYSSVFSGIFNKNNPYTNHRIYQAGGLTNHFKCTSNNSKQKARDIIMSDDRFNDKGQLFCVKIKGHIDEKCINSHINLAPIWRKLTYNNSIEQIGESMYNKMKSQGLTVDKPTTKLTSLLSTHNQFMCFTNYYLWFLIDYCNFVVDDIDSIALFDKHLGFESFACTTMAKRQDAISQHNDTKSLYYKQILNSAFGREGQNNAKFDKISFNNAKIASIKQLKQDHKATTKISDDRFNSDGEVIEEAQYIISESPRQFKCNKPLQEAVFTLDNSKICYLNFVYNFLYKCIDMDRVHFCNMDTDSMYLAIAGSQIEGYKQGLKYVIKDQLFYDLHYKEWLPWNDCTVAEEKKLMGITTESQGENIVCLAPKSYSLYNGNEQNDDIVSIVNRMKGVSEKKANLTTNDQIKCLNDGCNINVTTNNLQMKMGIMSMICTEKSALTGIHNKMVVLPNGCCAPFIIIIWRGDYRVLQIQSFDVEIMSTISMAEMSLRVDSELARRLWVQIARQNQQTVVPSIYIIADAGIEGYKGRVRQKRHYGGYDPNDLIEGNREAQEFINNLLIPESLQLTKEVDADNNQNFNDRQNQPSHDVGSKIQPSAPDKSIYESDERMKLFGGYNRWQEKPQYDFNSFESNTDQFTDFAQQADSLKQDINQQKIQNQQQKSLIQDNKETSKDLKYIDGLDWGQKQVHPWYEKYSNEPHKVVDYNVTDLGALNARQRKILLSKEDRINMDKPKTNKIAASRIISSVKAQEQLKNKLGRKKK</sequence>
<comment type="caution">
    <text evidence="2">The sequence shown here is derived from an EMBL/GenBank/DDBJ whole genome shotgun (WGS) entry which is preliminary data.</text>
</comment>